<dbReference type="FunFam" id="3.10.450.50:FF:000010">
    <property type="entry name" value="Ras GTPase-activating protein-binding protein"/>
    <property type="match status" value="1"/>
</dbReference>
<dbReference type="Pfam" id="PF02136">
    <property type="entry name" value="NTF2"/>
    <property type="match status" value="1"/>
</dbReference>
<dbReference type="Gene3D" id="3.10.450.50">
    <property type="match status" value="1"/>
</dbReference>
<evidence type="ECO:0000256" key="1">
    <source>
        <dbReference type="ARBA" id="ARBA00004210"/>
    </source>
</evidence>
<feature type="region of interest" description="Disordered" evidence="4">
    <location>
        <begin position="139"/>
        <end position="191"/>
    </location>
</feature>
<dbReference type="InterPro" id="IPR039539">
    <property type="entry name" value="Ras_GTPase_bind_prot"/>
</dbReference>
<proteinExistence type="predicted"/>
<dbReference type="PANTHER" id="PTHR10693">
    <property type="entry name" value="RAS GTPASE-ACTIVATING PROTEIN-BINDING PROTEIN"/>
    <property type="match status" value="1"/>
</dbReference>
<dbReference type="PROSITE" id="PS50177">
    <property type="entry name" value="NTF2_DOMAIN"/>
    <property type="match status" value="1"/>
</dbReference>
<evidence type="ECO:0000256" key="4">
    <source>
        <dbReference type="SAM" id="MobiDB-lite"/>
    </source>
</evidence>
<feature type="compositionally biased region" description="Polar residues" evidence="4">
    <location>
        <begin position="262"/>
        <end position="275"/>
    </location>
</feature>
<feature type="domain" description="RRM" evidence="5">
    <location>
        <begin position="439"/>
        <end position="529"/>
    </location>
</feature>
<feature type="compositionally biased region" description="Polar residues" evidence="4">
    <location>
        <begin position="323"/>
        <end position="333"/>
    </location>
</feature>
<dbReference type="InterPro" id="IPR035979">
    <property type="entry name" value="RBD_domain_sf"/>
</dbReference>
<feature type="domain" description="NTF2" evidence="6">
    <location>
        <begin position="10"/>
        <end position="129"/>
    </location>
</feature>
<dbReference type="GO" id="GO:0010494">
    <property type="term" value="C:cytoplasmic stress granule"/>
    <property type="evidence" value="ECO:0007669"/>
    <property type="project" value="UniProtKB-SubCell"/>
</dbReference>
<organism evidence="7 8">
    <name type="scientific">Apis cerana cerana</name>
    <name type="common">Oriental honeybee</name>
    <dbReference type="NCBI Taxonomy" id="94128"/>
    <lineage>
        <taxon>Eukaryota</taxon>
        <taxon>Metazoa</taxon>
        <taxon>Ecdysozoa</taxon>
        <taxon>Arthropoda</taxon>
        <taxon>Hexapoda</taxon>
        <taxon>Insecta</taxon>
        <taxon>Pterygota</taxon>
        <taxon>Neoptera</taxon>
        <taxon>Endopterygota</taxon>
        <taxon>Hymenoptera</taxon>
        <taxon>Apocrita</taxon>
        <taxon>Aculeata</taxon>
        <taxon>Apoidea</taxon>
        <taxon>Anthophila</taxon>
        <taxon>Apidae</taxon>
        <taxon>Apis</taxon>
    </lineage>
</organism>
<dbReference type="SUPFAM" id="SSF54928">
    <property type="entry name" value="RNA-binding domain, RBD"/>
    <property type="match status" value="1"/>
</dbReference>
<evidence type="ECO:0000256" key="3">
    <source>
        <dbReference type="PROSITE-ProRule" id="PRU00176"/>
    </source>
</evidence>
<dbReference type="CDD" id="cd00780">
    <property type="entry name" value="NTF2"/>
    <property type="match status" value="1"/>
</dbReference>
<comment type="subcellular location">
    <subcellularLocation>
        <location evidence="1">Cytoplasm</location>
        <location evidence="1">Stress granule</location>
    </subcellularLocation>
</comment>
<dbReference type="InterPro" id="IPR000504">
    <property type="entry name" value="RRM_dom"/>
</dbReference>
<dbReference type="InterPro" id="IPR002075">
    <property type="entry name" value="NTF2_dom"/>
</dbReference>
<evidence type="ECO:0000313" key="8">
    <source>
        <dbReference type="Proteomes" id="UP000242457"/>
    </source>
</evidence>
<dbReference type="STRING" id="94128.A0A2A3EQU1"/>
<dbReference type="AlphaFoldDB" id="A0A2A3EQU1"/>
<dbReference type="Proteomes" id="UP000242457">
    <property type="component" value="Unassembled WGS sequence"/>
</dbReference>
<feature type="region of interest" description="Disordered" evidence="4">
    <location>
        <begin position="525"/>
        <end position="599"/>
    </location>
</feature>
<keyword evidence="2 3" id="KW-0694">RNA-binding</keyword>
<feature type="compositionally biased region" description="Polar residues" evidence="4">
    <location>
        <begin position="343"/>
        <end position="353"/>
    </location>
</feature>
<dbReference type="PANTHER" id="PTHR10693:SF20">
    <property type="entry name" value="AT27578P"/>
    <property type="match status" value="1"/>
</dbReference>
<feature type="compositionally biased region" description="Gly residues" evidence="4">
    <location>
        <begin position="562"/>
        <end position="598"/>
    </location>
</feature>
<dbReference type="InterPro" id="IPR032710">
    <property type="entry name" value="NTF2-like_dom_sf"/>
</dbReference>
<sequence length="679" mass="75610">MEASPSPQNVGREFVRQYYTLLNQAPAHLHRFYNQHSSFVHGGLDSNRESTPAIGQKQIHQKIQQLNFRDCHAKISQVDSQLTLENGVVVQVSGELSNAGQPMRRFTQTFVLAIQAPKTYYVHNDIFRYQDLIFPDEEETDVGVVEGGVGESGEREGEEGGRSEPEEDEHQNRGQQLSAPAASTEPQAQPPLIPAQQPVLQQQQQIYYAPPPQQTHVHPVMQQVLNGSVHEETPLINQQPPPAQQQQQQQQQQPPPPPAQQHQYIAETTSQTQFVQETELDSTTEQQQQTENEPQVQSNETREQPETETFTTSVQESEPEHQVANTNVTSSGPKTYANLVKSFPSTTGATSPQAPKLSMSPPPLTNLRLDDRSPLHPTNSGPTLSTSTSVSTPQQQTHRVGNQQPQQQQHQQQRAPRGGAVQRDGDRRGTRQSQYSDAHQLFLGNLPHNASEDDLRQVFESYGRVVELRIHSKSNDRCKGPQGNNTGKVPNYGFITFEDQQVVSKVLQNLPIYYPAENGQKLNVEEKKVKPRTMEGSGGRLNSNDGSMRAMGGQQQQQQQRGPGGPGGMMRGGQHGTRGGRGGFSRGGDGGRGGGGMRQSGLFRMQHNVIKGAILLRLNIACIVCQATTINDAAQIPTFLKSQYIQKRKLLPIFVIECRRKLELRKRYRKPYVAYKNKI</sequence>
<reference evidence="7 8" key="1">
    <citation type="submission" date="2014-07" db="EMBL/GenBank/DDBJ databases">
        <title>Genomic and transcriptomic analysis on Apis cerana provide comprehensive insights into honey bee biology.</title>
        <authorList>
            <person name="Diao Q."/>
            <person name="Sun L."/>
            <person name="Zheng H."/>
            <person name="Zheng H."/>
            <person name="Xu S."/>
            <person name="Wang S."/>
            <person name="Zeng Z."/>
            <person name="Hu F."/>
            <person name="Su S."/>
            <person name="Wu J."/>
        </authorList>
    </citation>
    <scope>NUCLEOTIDE SEQUENCE [LARGE SCALE GENOMIC DNA]</scope>
    <source>
        <tissue evidence="7">Pupae without intestine</tissue>
    </source>
</reference>
<dbReference type="OrthoDB" id="9972865at2759"/>
<name>A0A2A3EQU1_APICC</name>
<gene>
    <name evidence="7" type="ORF">APICC_08997</name>
</gene>
<evidence type="ECO:0000259" key="6">
    <source>
        <dbReference type="PROSITE" id="PS50177"/>
    </source>
</evidence>
<dbReference type="GO" id="GO:1990904">
    <property type="term" value="C:ribonucleoprotein complex"/>
    <property type="evidence" value="ECO:0007669"/>
    <property type="project" value="TreeGrafter"/>
</dbReference>
<keyword evidence="8" id="KW-1185">Reference proteome</keyword>
<evidence type="ECO:0000259" key="5">
    <source>
        <dbReference type="PROSITE" id="PS50102"/>
    </source>
</evidence>
<dbReference type="SMART" id="SM00360">
    <property type="entry name" value="RRM"/>
    <property type="match status" value="1"/>
</dbReference>
<dbReference type="PROSITE" id="PS50102">
    <property type="entry name" value="RRM"/>
    <property type="match status" value="1"/>
</dbReference>
<dbReference type="InterPro" id="IPR012677">
    <property type="entry name" value="Nucleotide-bd_a/b_plait_sf"/>
</dbReference>
<feature type="compositionally biased region" description="Low complexity" evidence="4">
    <location>
        <begin position="380"/>
        <end position="413"/>
    </location>
</feature>
<dbReference type="InterPro" id="IPR018222">
    <property type="entry name" value="Nuclear_transport_factor_2_euk"/>
</dbReference>
<accession>A0A2A3EQU1</accession>
<feature type="compositionally biased region" description="Low complexity" evidence="4">
    <location>
        <begin position="281"/>
        <end position="297"/>
    </location>
</feature>
<evidence type="ECO:0000313" key="7">
    <source>
        <dbReference type="EMBL" id="PBC34077.1"/>
    </source>
</evidence>
<dbReference type="GO" id="GO:0005829">
    <property type="term" value="C:cytosol"/>
    <property type="evidence" value="ECO:0007669"/>
    <property type="project" value="TreeGrafter"/>
</dbReference>
<feature type="compositionally biased region" description="Low complexity" evidence="4">
    <location>
        <begin position="546"/>
        <end position="561"/>
    </location>
</feature>
<feature type="compositionally biased region" description="Polar residues" evidence="4">
    <location>
        <begin position="307"/>
        <end position="316"/>
    </location>
</feature>
<feature type="compositionally biased region" description="Basic and acidic residues" evidence="4">
    <location>
        <begin position="152"/>
        <end position="164"/>
    </location>
</feature>
<evidence type="ECO:0000256" key="2">
    <source>
        <dbReference type="ARBA" id="ARBA00022884"/>
    </source>
</evidence>
<dbReference type="SUPFAM" id="SSF54427">
    <property type="entry name" value="NTF2-like"/>
    <property type="match status" value="1"/>
</dbReference>
<dbReference type="GO" id="GO:0003729">
    <property type="term" value="F:mRNA binding"/>
    <property type="evidence" value="ECO:0007669"/>
    <property type="project" value="TreeGrafter"/>
</dbReference>
<dbReference type="Pfam" id="PF00076">
    <property type="entry name" value="RRM_1"/>
    <property type="match status" value="1"/>
</dbReference>
<protein>
    <submittedName>
        <fullName evidence="7">Ras GTPase-activating protein-binding protein</fullName>
    </submittedName>
</protein>
<dbReference type="Gene3D" id="3.30.70.330">
    <property type="match status" value="1"/>
</dbReference>
<feature type="region of interest" description="Disordered" evidence="4">
    <location>
        <begin position="233"/>
        <end position="433"/>
    </location>
</feature>
<dbReference type="EMBL" id="KZ288193">
    <property type="protein sequence ID" value="PBC34077.1"/>
    <property type="molecule type" value="Genomic_DNA"/>
</dbReference>